<protein>
    <submittedName>
        <fullName evidence="1">Uncharacterized protein</fullName>
    </submittedName>
</protein>
<comment type="caution">
    <text evidence="1">The sequence shown here is derived from an EMBL/GenBank/DDBJ whole genome shotgun (WGS) entry which is preliminary data.</text>
</comment>
<name>A0A4Y2QF16_ARAVE</name>
<evidence type="ECO:0000313" key="2">
    <source>
        <dbReference type="Proteomes" id="UP000499080"/>
    </source>
</evidence>
<dbReference type="Proteomes" id="UP000499080">
    <property type="component" value="Unassembled WGS sequence"/>
</dbReference>
<keyword evidence="2" id="KW-1185">Reference proteome</keyword>
<accession>A0A4Y2QF16</accession>
<proteinExistence type="predicted"/>
<dbReference type="AlphaFoldDB" id="A0A4Y2QF16"/>
<reference evidence="1 2" key="1">
    <citation type="journal article" date="2019" name="Sci. Rep.">
        <title>Orb-weaving spider Araneus ventricosus genome elucidates the spidroin gene catalogue.</title>
        <authorList>
            <person name="Kono N."/>
            <person name="Nakamura H."/>
            <person name="Ohtoshi R."/>
            <person name="Moran D.A.P."/>
            <person name="Shinohara A."/>
            <person name="Yoshida Y."/>
            <person name="Fujiwara M."/>
            <person name="Mori M."/>
            <person name="Tomita M."/>
            <person name="Arakawa K."/>
        </authorList>
    </citation>
    <scope>NUCLEOTIDE SEQUENCE [LARGE SCALE GENOMIC DNA]</scope>
</reference>
<dbReference type="EMBL" id="BGPR01138428">
    <property type="protein sequence ID" value="GBN62124.1"/>
    <property type="molecule type" value="Genomic_DNA"/>
</dbReference>
<evidence type="ECO:0000313" key="1">
    <source>
        <dbReference type="EMBL" id="GBN62124.1"/>
    </source>
</evidence>
<organism evidence="1 2">
    <name type="scientific">Araneus ventricosus</name>
    <name type="common">Orbweaver spider</name>
    <name type="synonym">Epeira ventricosa</name>
    <dbReference type="NCBI Taxonomy" id="182803"/>
    <lineage>
        <taxon>Eukaryota</taxon>
        <taxon>Metazoa</taxon>
        <taxon>Ecdysozoa</taxon>
        <taxon>Arthropoda</taxon>
        <taxon>Chelicerata</taxon>
        <taxon>Arachnida</taxon>
        <taxon>Araneae</taxon>
        <taxon>Araneomorphae</taxon>
        <taxon>Entelegynae</taxon>
        <taxon>Araneoidea</taxon>
        <taxon>Araneidae</taxon>
        <taxon>Araneus</taxon>
    </lineage>
</organism>
<sequence>MPVIDDERVSIFVNDSDNGHTIHYSLVGLNFHKNDVLSMFRSYKTECPAFITLYKIGIKFQKESSSNTVSCMFSVKREDPLLCQIAVNFSIELFNANMESLGDPVSSRKTSILSGDAIEESFDQLISSEILSSNGEDMVVKITFNIYYCH</sequence>
<gene>
    <name evidence="1" type="ORF">AVEN_95194_1</name>
</gene>